<gene>
    <name evidence="1" type="ORF">MJO52_12705</name>
</gene>
<keyword evidence="2" id="KW-1185">Reference proteome</keyword>
<reference evidence="1" key="1">
    <citation type="submission" date="2022-02" db="EMBL/GenBank/DDBJ databases">
        <title>Coral-associated bacteria.</title>
        <authorList>
            <person name="Tang K."/>
            <person name="Wang X."/>
        </authorList>
    </citation>
    <scope>NUCLEOTIDE SEQUENCE</scope>
    <source>
        <strain evidence="1">SCSIO 43006</strain>
    </source>
</reference>
<dbReference type="RefSeq" id="WP_252082028.1">
    <property type="nucleotide sequence ID" value="NZ_CP092418.1"/>
</dbReference>
<evidence type="ECO:0008006" key="3">
    <source>
        <dbReference type="Google" id="ProtNLM"/>
    </source>
</evidence>
<proteinExistence type="predicted"/>
<evidence type="ECO:0000313" key="1">
    <source>
        <dbReference type="EMBL" id="USD19938.1"/>
    </source>
</evidence>
<sequence>MALTIAEIRKQYPEYSDMSDEALARSLHQSYYSDMEFGEFAGKIGYTLPDPAGINQPGSFERFVDNSVGEFEVLGAVGSSVLAEPISGLAGIAQSLNPWAEPGAGAQAVEATRDFLTYEPRTDEGRDKLNTLSDFIEPAGRAMEYAEKSLGDATYNATGSPALAAGAASVPTAILELLGVGLGKGATQAKRATPENVKTELTRLGVDSHQMSEEAVLRVVEELNEGADFSSDALVGVLENVDMPEDWVPKTRAEQQGIETGNFDLWRKQNEAAAGVYGSDAEQTVNRFTDFRERQLGKVVPYQMDDLGPTEGASSLASNAGMLYDGILSKVENAKQAKTDAYTRVDDIAKERGPMMAEGSVMQEGLGAAYRGFDGDIKLASKTETPNAYGLFEKLHAALRGEKSSGLPGALTIATNKMESLDNFESLRRRISAAERASAPGSADQALLGQVRRQYGSWLDEAVENGKFFGSPEQLDALKEARRLNREYMQIVKGTHKDGKPTARTRIVNDVVNGRSTPEKVVNKIIGGTGKKQGAAIVEDFKRLFGEDSPEFGALRQSAFMNIFGPAFKVAEDGSLQLSRGSYINRLSDQLKNNESNLRALFDESEVGRWNKFSGELRKLQEDVRKKNFSGSAYHLAGPMSALIDRVGIITQWLPFMREGAESVSKSRRWRDLRKNGLAEGDFTVSSDTATLLGALLGGAPAPSGVSPALLLSEDDEPRNQGVLAIK</sequence>
<evidence type="ECO:0000313" key="2">
    <source>
        <dbReference type="Proteomes" id="UP001055658"/>
    </source>
</evidence>
<organism evidence="1 2">
    <name type="scientific">Microbulbifer variabilis</name>
    <dbReference type="NCBI Taxonomy" id="266805"/>
    <lineage>
        <taxon>Bacteria</taxon>
        <taxon>Pseudomonadati</taxon>
        <taxon>Pseudomonadota</taxon>
        <taxon>Gammaproteobacteria</taxon>
        <taxon>Cellvibrionales</taxon>
        <taxon>Microbulbiferaceae</taxon>
        <taxon>Microbulbifer</taxon>
    </lineage>
</organism>
<protein>
    <recommendedName>
        <fullName evidence="3">Large polyvalent protein associated domain-containing protein</fullName>
    </recommendedName>
</protein>
<accession>A0ABY4V6S9</accession>
<name>A0ABY4V6S9_9GAMM</name>
<dbReference type="Proteomes" id="UP001055658">
    <property type="component" value="Chromosome"/>
</dbReference>
<dbReference type="EMBL" id="CP092418">
    <property type="protein sequence ID" value="USD19938.1"/>
    <property type="molecule type" value="Genomic_DNA"/>
</dbReference>